<evidence type="ECO:0000313" key="1">
    <source>
        <dbReference type="EMBL" id="VVB11333.1"/>
    </source>
</evidence>
<dbReference type="AlphaFoldDB" id="A0A565CCG7"/>
<dbReference type="Proteomes" id="UP000489600">
    <property type="component" value="Unassembled WGS sequence"/>
</dbReference>
<accession>A0A565CCG7</accession>
<gene>
    <name evidence="1" type="ORF">ANE_LOCUS21777</name>
</gene>
<organism evidence="1 2">
    <name type="scientific">Arabis nemorensis</name>
    <dbReference type="NCBI Taxonomy" id="586526"/>
    <lineage>
        <taxon>Eukaryota</taxon>
        <taxon>Viridiplantae</taxon>
        <taxon>Streptophyta</taxon>
        <taxon>Embryophyta</taxon>
        <taxon>Tracheophyta</taxon>
        <taxon>Spermatophyta</taxon>
        <taxon>Magnoliopsida</taxon>
        <taxon>eudicotyledons</taxon>
        <taxon>Gunneridae</taxon>
        <taxon>Pentapetalae</taxon>
        <taxon>rosids</taxon>
        <taxon>malvids</taxon>
        <taxon>Brassicales</taxon>
        <taxon>Brassicaceae</taxon>
        <taxon>Arabideae</taxon>
        <taxon>Arabis</taxon>
    </lineage>
</organism>
<proteinExistence type="predicted"/>
<comment type="caution">
    <text evidence="1">The sequence shown here is derived from an EMBL/GenBank/DDBJ whole genome shotgun (WGS) entry which is preliminary data.</text>
</comment>
<dbReference type="EMBL" id="CABITT030000007">
    <property type="protein sequence ID" value="VVB11333.1"/>
    <property type="molecule type" value="Genomic_DNA"/>
</dbReference>
<name>A0A565CCG7_9BRAS</name>
<evidence type="ECO:0000313" key="2">
    <source>
        <dbReference type="Proteomes" id="UP000489600"/>
    </source>
</evidence>
<keyword evidence="2" id="KW-1185">Reference proteome</keyword>
<protein>
    <submittedName>
        <fullName evidence="1">Uncharacterized protein</fullName>
    </submittedName>
</protein>
<sequence>MKLHMRKRFALGYSHKPVKDPCYQSHNIPRKPMYQTTSKKMMLTPTPFREHKYAYHSEPKRVFSNTSKKHTKVGQTVHIKTVQQNSIASTLFQPQVEQATSRLRIDGSWPSKGVEREHKKSYMNFKKAKECPKLQLIDQDETIHTWCTCSTDSVLCCTYGALHKPYLYQKWVDTKDNLIINKAQEDERTKEDMLASQRLDAL</sequence>
<reference evidence="1" key="1">
    <citation type="submission" date="2019-07" db="EMBL/GenBank/DDBJ databases">
        <authorList>
            <person name="Dittberner H."/>
        </authorList>
    </citation>
    <scope>NUCLEOTIDE SEQUENCE [LARGE SCALE GENOMIC DNA]</scope>
</reference>